<feature type="compositionally biased region" description="Polar residues" evidence="4">
    <location>
        <begin position="213"/>
        <end position="233"/>
    </location>
</feature>
<organism evidence="5 6">
    <name type="scientific">Pogonomyrmex barbatus</name>
    <name type="common">red harvester ant</name>
    <dbReference type="NCBI Taxonomy" id="144034"/>
    <lineage>
        <taxon>Eukaryota</taxon>
        <taxon>Metazoa</taxon>
        <taxon>Ecdysozoa</taxon>
        <taxon>Arthropoda</taxon>
        <taxon>Hexapoda</taxon>
        <taxon>Insecta</taxon>
        <taxon>Pterygota</taxon>
        <taxon>Neoptera</taxon>
        <taxon>Endopterygota</taxon>
        <taxon>Hymenoptera</taxon>
        <taxon>Apocrita</taxon>
        <taxon>Aculeata</taxon>
        <taxon>Formicoidea</taxon>
        <taxon>Formicidae</taxon>
        <taxon>Myrmicinae</taxon>
        <taxon>Pogonomyrmex</taxon>
    </lineage>
</organism>
<evidence type="ECO:0000256" key="4">
    <source>
        <dbReference type="SAM" id="MobiDB-lite"/>
    </source>
</evidence>
<evidence type="ECO:0000256" key="3">
    <source>
        <dbReference type="ARBA" id="ARBA00023242"/>
    </source>
</evidence>
<dbReference type="InterPro" id="IPR024146">
    <property type="entry name" value="Claspin"/>
</dbReference>
<accession>A0A8N1S6S2</accession>
<sequence length="1332" mass="153076">MALIVPTSAVSDLIEVSSSTKDFNTKNHDESNIFENIRKCNGEEVVTHNQKDEENNKKNVEEDERNVDENLRDVTCDITLLNRENQCYDPQKLKNNETSNISVNKFHPSDKADLNGSNEKNKLRIDYEKCDIMDNGNDTAKKVSKNILNFIDSDSEEETSLYKTLSKKSCIADDESLEHSESTEQLQITEYKNNLKNRSQRRIVDSESEEDIQTNVNSNFSQTDNNPVSTATGSYRDLIDSESEDEKQKEETENNFFNTSKEICETKDAKKKSVKKRKGSIRTSKDEAMRQIYSETQRLLRETEISLPYHRPKQRTLQEFLNRKKISTALPKAPSTAVKLKMSSVIISKVVAEKEKEAEFFYKSSDSEDDTQQSILDVSKNTKNSFTTNKTEEVSSTDINYKCSHNPKNIETNVQNSHNEKNLISDAQSNIQGNSSTNESEKSDSHVQGLPLPIFEDEISSNRKKLPTLISNSKVTLKGSPGMIIDLTDAKPNVNGVNSLLDRFFGKHLNTKKQINNKSEVTVVHLQNTQNGPLPIKEVFSYTASINTDNSELNKPGAKLLRLKENLKLQMTLKRNKEWKQKELELEAQEKEEWHEEIENDCDLSEQEESELSIESNDSEESEPEENDVCIKDKKRSKCLFADDEAEVTDNEDSSISIEEETYMNDSITESDHEENEDEKKENDEESLEANMNNGNKSNSKDNNANVHKSFDTAKNNKTNQLIEDSQDDSNITNLSYLQNDNNQLNNETDTPKINCDDNDWSESESNMPAYQQHEIATRSQICKTPLTKTSMLDMVSPITQLSVLNATLDSNKKDSSEKRKCLIDKDESVFLENTQNDEFSEPIYRNKNVLKKKLFDDIEEAIDDEYLMQLCSGKFESTQRTDLDLFSQSNTTILQLHPSKSELCSGNFNTKLVTQSENPKINKTPQDMKSVSDEDSNNSINYMRETNKVKEVESELKLRIASSDDENEEDTFLKPKKRPTKRLTLSDSEEENESLSDEENNDIDNEEVEEQYIDYDSEENEVVTIPAKDIKKVAADFLEEEAELSGSDWDSADEDEKDLDKLEFEEADDEHIDEHKVKDQLEKIHMKQILDEDKREVRLLKELLFEDGDLHTDGAGRERKFKWRNIDKLGNNIELPQVNENDGWVDMQDDEEEVKWSKLRHERDKFLEERMKSSNNEIEDELCDSQIFKLGLQAVKKIKDNKSQKQDTSLNQIDSSENMEPIMPRNITDLLNGPKNIGKKTQTIYNVIKKRSLLSRGEESLARMASLAKQNDSISHTVNTRNFVFQYIDQSLDDSSKKEDKLIEKEVDLQKKPRKRKTMSDMSSKSNKRRK</sequence>
<comment type="subcellular location">
    <subcellularLocation>
        <location evidence="1">Nucleus</location>
    </subcellularLocation>
</comment>
<feature type="compositionally biased region" description="Polar residues" evidence="4">
    <location>
        <begin position="915"/>
        <end position="930"/>
    </location>
</feature>
<feature type="region of interest" description="Disordered" evidence="4">
    <location>
        <begin position="199"/>
        <end position="233"/>
    </location>
</feature>
<name>A0A8N1S6S2_9HYME</name>
<keyword evidence="2" id="KW-0597">Phosphoprotein</keyword>
<feature type="compositionally biased region" description="Acidic residues" evidence="4">
    <location>
        <begin position="595"/>
        <end position="628"/>
    </location>
</feature>
<dbReference type="GeneID" id="105426093"/>
<feature type="compositionally biased region" description="Acidic residues" evidence="4">
    <location>
        <begin position="988"/>
        <end position="1007"/>
    </location>
</feature>
<gene>
    <name evidence="6" type="primary">LOC105426093</name>
</gene>
<feature type="region of interest" description="Disordered" evidence="4">
    <location>
        <begin position="590"/>
        <end position="630"/>
    </location>
</feature>
<dbReference type="PANTHER" id="PTHR14396:SF10">
    <property type="entry name" value="CLASPIN"/>
    <property type="match status" value="1"/>
</dbReference>
<reference evidence="6" key="1">
    <citation type="submission" date="2025-08" db="UniProtKB">
        <authorList>
            <consortium name="RefSeq"/>
        </authorList>
    </citation>
    <scope>IDENTIFICATION</scope>
</reference>
<feature type="compositionally biased region" description="Polar residues" evidence="4">
    <location>
        <begin position="713"/>
        <end position="728"/>
    </location>
</feature>
<feature type="compositionally biased region" description="Basic and acidic residues" evidence="4">
    <location>
        <begin position="1295"/>
        <end position="1312"/>
    </location>
</feature>
<feature type="region of interest" description="Disordered" evidence="4">
    <location>
        <begin position="1293"/>
        <end position="1332"/>
    </location>
</feature>
<dbReference type="PANTHER" id="PTHR14396">
    <property type="entry name" value="CLASPIN"/>
    <property type="match status" value="1"/>
</dbReference>
<feature type="region of interest" description="Disordered" evidence="4">
    <location>
        <begin position="961"/>
        <end position="1007"/>
    </location>
</feature>
<evidence type="ECO:0000256" key="1">
    <source>
        <dbReference type="ARBA" id="ARBA00004123"/>
    </source>
</evidence>
<evidence type="ECO:0000313" key="5">
    <source>
        <dbReference type="Proteomes" id="UP000504615"/>
    </source>
</evidence>
<dbReference type="OrthoDB" id="5859781at2759"/>
<dbReference type="GO" id="GO:0010997">
    <property type="term" value="F:anaphase-promoting complex binding"/>
    <property type="evidence" value="ECO:0007669"/>
    <property type="project" value="TreeGrafter"/>
</dbReference>
<evidence type="ECO:0000313" key="6">
    <source>
        <dbReference type="RefSeq" id="XP_025073802.1"/>
    </source>
</evidence>
<proteinExistence type="predicted"/>
<dbReference type="GO" id="GO:0005634">
    <property type="term" value="C:nucleus"/>
    <property type="evidence" value="ECO:0007669"/>
    <property type="project" value="UniProtKB-SubCell"/>
</dbReference>
<evidence type="ECO:0000256" key="2">
    <source>
        <dbReference type="ARBA" id="ARBA00022553"/>
    </source>
</evidence>
<dbReference type="GO" id="GO:0007095">
    <property type="term" value="P:mitotic G2 DNA damage checkpoint signaling"/>
    <property type="evidence" value="ECO:0007669"/>
    <property type="project" value="TreeGrafter"/>
</dbReference>
<feature type="compositionally biased region" description="Low complexity" evidence="4">
    <location>
        <begin position="690"/>
        <end position="706"/>
    </location>
</feature>
<keyword evidence="3" id="KW-0539">Nucleus</keyword>
<dbReference type="GO" id="GO:0033314">
    <property type="term" value="P:mitotic DNA replication checkpoint signaling"/>
    <property type="evidence" value="ECO:0007669"/>
    <property type="project" value="TreeGrafter"/>
</dbReference>
<dbReference type="Proteomes" id="UP000504615">
    <property type="component" value="Unplaced"/>
</dbReference>
<feature type="compositionally biased region" description="Acidic residues" evidence="4">
    <location>
        <begin position="646"/>
        <end position="663"/>
    </location>
</feature>
<protein>
    <submittedName>
        <fullName evidence="6">LOW QUALITY PROTEIN: claspin-like</fullName>
    </submittedName>
</protein>
<dbReference type="RefSeq" id="XP_025073802.1">
    <property type="nucleotide sequence ID" value="XM_025218017.1"/>
</dbReference>
<feature type="region of interest" description="Disordered" evidence="4">
    <location>
        <begin position="646"/>
        <end position="728"/>
    </location>
</feature>
<keyword evidence="5" id="KW-1185">Reference proteome</keyword>
<feature type="region of interest" description="Disordered" evidence="4">
    <location>
        <begin position="915"/>
        <end position="948"/>
    </location>
</feature>